<dbReference type="EMBL" id="SKBN01000149">
    <property type="protein sequence ID" value="TGJ81898.1"/>
    <property type="molecule type" value="Genomic_DNA"/>
</dbReference>
<dbReference type="Pfam" id="PF23302">
    <property type="entry name" value="HTH_DNAJC9"/>
    <property type="match status" value="1"/>
</dbReference>
<dbReference type="PANTHER" id="PTHR44144:SF1">
    <property type="entry name" value="DNAJ HOMOLOG SUBFAMILY C MEMBER 9"/>
    <property type="match status" value="1"/>
</dbReference>
<evidence type="ECO:0000259" key="2">
    <source>
        <dbReference type="PROSITE" id="PS50076"/>
    </source>
</evidence>
<dbReference type="Gene3D" id="1.10.287.110">
    <property type="entry name" value="DnaJ domain"/>
    <property type="match status" value="1"/>
</dbReference>
<name>A0A4Z0YPE5_9PEZI</name>
<evidence type="ECO:0000313" key="4">
    <source>
        <dbReference type="Proteomes" id="UP000297716"/>
    </source>
</evidence>
<dbReference type="PROSITE" id="PS00636">
    <property type="entry name" value="DNAJ_1"/>
    <property type="match status" value="1"/>
</dbReference>
<dbReference type="PANTHER" id="PTHR44144">
    <property type="entry name" value="DNAJ HOMOLOG SUBFAMILY C MEMBER 9"/>
    <property type="match status" value="1"/>
</dbReference>
<proteinExistence type="predicted"/>
<dbReference type="AlphaFoldDB" id="A0A4Z0YPE5"/>
<reference evidence="3 4" key="1">
    <citation type="submission" date="2019-03" db="EMBL/GenBank/DDBJ databases">
        <title>Draft genome sequence of Xylaria hypoxylon DSM 108379, a ubiquitous saprotrophic-parasitic fungi on hardwood.</title>
        <authorList>
            <person name="Buettner E."/>
            <person name="Leonhardt S."/>
            <person name="Gebauer A.M."/>
            <person name="Liers C."/>
            <person name="Hofrichter M."/>
            <person name="Kellner H."/>
        </authorList>
    </citation>
    <scope>NUCLEOTIDE SEQUENCE [LARGE SCALE GENOMIC DNA]</scope>
    <source>
        <strain evidence="3 4">DSM 108379</strain>
    </source>
</reference>
<evidence type="ECO:0000313" key="3">
    <source>
        <dbReference type="EMBL" id="TGJ81898.1"/>
    </source>
</evidence>
<dbReference type="GO" id="GO:0031072">
    <property type="term" value="F:heat shock protein binding"/>
    <property type="evidence" value="ECO:0007669"/>
    <property type="project" value="TreeGrafter"/>
</dbReference>
<evidence type="ECO:0000256" key="1">
    <source>
        <dbReference type="SAM" id="MobiDB-lite"/>
    </source>
</evidence>
<dbReference type="InterPro" id="IPR018253">
    <property type="entry name" value="DnaJ_domain_CS"/>
</dbReference>
<dbReference type="GO" id="GO:0005634">
    <property type="term" value="C:nucleus"/>
    <property type="evidence" value="ECO:0007669"/>
    <property type="project" value="TreeGrafter"/>
</dbReference>
<sequence length="294" mass="32898">MDATDDLESEPPVINPYDVLGLERTATADQVKSAYRKLALKNHPDKVSEGQKQEAHETFQSIAFAYAVLCDPTRRKRYDETGSTSESIVDSDGFSWSDFYREQFSNAISNDAIEKFAAEYKGSDEERDDILVAYEEHEGNMDAIYETVMLSDVLKDDERFRKVIDDAIASKDVPAFKAYVKETKKSRQARIKAAKSEATEAEAYAEELGIRDKLFGDKKGKKKGSSEDELAALIRRNQQGRASFLDNLEAKYGAAPAPAPATRKKGKKRRADESEPEEEAFQAAAARLKKGKKK</sequence>
<dbReference type="CDD" id="cd06257">
    <property type="entry name" value="DnaJ"/>
    <property type="match status" value="1"/>
</dbReference>
<comment type="caution">
    <text evidence="3">The sequence shown here is derived from an EMBL/GenBank/DDBJ whole genome shotgun (WGS) entry which is preliminary data.</text>
</comment>
<dbReference type="SUPFAM" id="SSF46565">
    <property type="entry name" value="Chaperone J-domain"/>
    <property type="match status" value="1"/>
</dbReference>
<dbReference type="SMART" id="SM00271">
    <property type="entry name" value="DnaJ"/>
    <property type="match status" value="1"/>
</dbReference>
<protein>
    <recommendedName>
        <fullName evidence="2">J domain-containing protein</fullName>
    </recommendedName>
</protein>
<dbReference type="InterPro" id="IPR056453">
    <property type="entry name" value="HTH_DNAJC9"/>
</dbReference>
<dbReference type="InterPro" id="IPR052594">
    <property type="entry name" value="J_domain-containing_protein"/>
</dbReference>
<dbReference type="Pfam" id="PF00226">
    <property type="entry name" value="DnaJ"/>
    <property type="match status" value="1"/>
</dbReference>
<gene>
    <name evidence="3" type="ORF">E0Z10_g6874</name>
</gene>
<accession>A0A4Z0YPE5</accession>
<organism evidence="3 4">
    <name type="scientific">Xylaria hypoxylon</name>
    <dbReference type="NCBI Taxonomy" id="37992"/>
    <lineage>
        <taxon>Eukaryota</taxon>
        <taxon>Fungi</taxon>
        <taxon>Dikarya</taxon>
        <taxon>Ascomycota</taxon>
        <taxon>Pezizomycotina</taxon>
        <taxon>Sordariomycetes</taxon>
        <taxon>Xylariomycetidae</taxon>
        <taxon>Xylariales</taxon>
        <taxon>Xylariaceae</taxon>
        <taxon>Xylaria</taxon>
    </lineage>
</organism>
<dbReference type="InterPro" id="IPR036869">
    <property type="entry name" value="J_dom_sf"/>
</dbReference>
<dbReference type="PRINTS" id="PR00625">
    <property type="entry name" value="JDOMAIN"/>
</dbReference>
<feature type="domain" description="J" evidence="2">
    <location>
        <begin position="15"/>
        <end position="82"/>
    </location>
</feature>
<dbReference type="PROSITE" id="PS50076">
    <property type="entry name" value="DNAJ_2"/>
    <property type="match status" value="1"/>
</dbReference>
<dbReference type="InterPro" id="IPR001623">
    <property type="entry name" value="DnaJ_domain"/>
</dbReference>
<dbReference type="FunFam" id="1.10.287.110:FF:000110">
    <property type="entry name" value="DnaJ domain protein (AFU_orthologue AFUA_2G13210)"/>
    <property type="match status" value="1"/>
</dbReference>
<feature type="region of interest" description="Disordered" evidence="1">
    <location>
        <begin position="249"/>
        <end position="294"/>
    </location>
</feature>
<dbReference type="GO" id="GO:0005737">
    <property type="term" value="C:cytoplasm"/>
    <property type="evidence" value="ECO:0007669"/>
    <property type="project" value="TreeGrafter"/>
</dbReference>
<dbReference type="STRING" id="37992.A0A4Z0YPE5"/>
<dbReference type="OrthoDB" id="110024at2759"/>
<dbReference type="Proteomes" id="UP000297716">
    <property type="component" value="Unassembled WGS sequence"/>
</dbReference>
<keyword evidence="4" id="KW-1185">Reference proteome</keyword>